<organism evidence="3 4">
    <name type="scientific">Paenibacillus athensensis</name>
    <dbReference type="NCBI Taxonomy" id="1967502"/>
    <lineage>
        <taxon>Bacteria</taxon>
        <taxon>Bacillati</taxon>
        <taxon>Bacillota</taxon>
        <taxon>Bacilli</taxon>
        <taxon>Bacillales</taxon>
        <taxon>Paenibacillaceae</taxon>
        <taxon>Paenibacillus</taxon>
    </lineage>
</organism>
<evidence type="ECO:0000259" key="2">
    <source>
        <dbReference type="Pfam" id="PF07833"/>
    </source>
</evidence>
<evidence type="ECO:0000313" key="4">
    <source>
        <dbReference type="Proteomes" id="UP000298246"/>
    </source>
</evidence>
<evidence type="ECO:0000256" key="1">
    <source>
        <dbReference type="SAM" id="SignalP"/>
    </source>
</evidence>
<dbReference type="PANTHER" id="PTHR45982">
    <property type="entry name" value="REGULATOR OF CHROMOSOME CONDENSATION"/>
    <property type="match status" value="1"/>
</dbReference>
<evidence type="ECO:0000313" key="3">
    <source>
        <dbReference type="EMBL" id="TFE84205.1"/>
    </source>
</evidence>
<dbReference type="InterPro" id="IPR009091">
    <property type="entry name" value="RCC1/BLIP-II"/>
</dbReference>
<accession>A0A4Y8PUC5</accession>
<feature type="chain" id="PRO_5021476776" description="Copper amine oxidase-like N-terminal domain-containing protein" evidence="1">
    <location>
        <begin position="42"/>
        <end position="526"/>
    </location>
</feature>
<dbReference type="AlphaFoldDB" id="A0A4Y8PUC5"/>
<name>A0A4Y8PUC5_9BACL</name>
<dbReference type="SUPFAM" id="SSF50985">
    <property type="entry name" value="RCC1/BLIP-II"/>
    <property type="match status" value="2"/>
</dbReference>
<dbReference type="Pfam" id="PF07833">
    <property type="entry name" value="Cu_amine_oxidN1"/>
    <property type="match status" value="1"/>
</dbReference>
<gene>
    <name evidence="3" type="ORF">B5M42_20750</name>
</gene>
<dbReference type="InterPro" id="IPR036582">
    <property type="entry name" value="Mao_N_sf"/>
</dbReference>
<feature type="domain" description="Copper amine oxidase-like N-terminal" evidence="2">
    <location>
        <begin position="409"/>
        <end position="515"/>
    </location>
</feature>
<dbReference type="Gene3D" id="3.30.457.10">
    <property type="entry name" value="Copper amine oxidase-like, N-terminal domain"/>
    <property type="match status" value="1"/>
</dbReference>
<proteinExistence type="predicted"/>
<comment type="caution">
    <text evidence="3">The sequence shown here is derived from an EMBL/GenBank/DDBJ whole genome shotgun (WGS) entry which is preliminary data.</text>
</comment>
<protein>
    <recommendedName>
        <fullName evidence="2">Copper amine oxidase-like N-terminal domain-containing protein</fullName>
    </recommendedName>
</protein>
<dbReference type="InterPro" id="IPR012854">
    <property type="entry name" value="Cu_amine_oxidase-like_N"/>
</dbReference>
<keyword evidence="1" id="KW-0732">Signal</keyword>
<dbReference type="Proteomes" id="UP000298246">
    <property type="component" value="Unassembled WGS sequence"/>
</dbReference>
<dbReference type="PRINTS" id="PR00633">
    <property type="entry name" value="RCCNDNSATION"/>
</dbReference>
<dbReference type="GO" id="GO:0005085">
    <property type="term" value="F:guanyl-nucleotide exchange factor activity"/>
    <property type="evidence" value="ECO:0007669"/>
    <property type="project" value="TreeGrafter"/>
</dbReference>
<dbReference type="Pfam" id="PF00415">
    <property type="entry name" value="RCC1"/>
    <property type="match status" value="4"/>
</dbReference>
<keyword evidence="4" id="KW-1185">Reference proteome</keyword>
<feature type="signal peptide" evidence="1">
    <location>
        <begin position="1"/>
        <end position="41"/>
    </location>
</feature>
<dbReference type="InterPro" id="IPR051553">
    <property type="entry name" value="Ran_GTPase-activating"/>
</dbReference>
<reference evidence="3 4" key="1">
    <citation type="submission" date="2017-03" db="EMBL/GenBank/DDBJ databases">
        <title>Isolation of Levoglucosan Utilizing Bacteria.</title>
        <authorList>
            <person name="Arya A.S."/>
        </authorList>
    </citation>
    <scope>NUCLEOTIDE SEQUENCE [LARGE SCALE GENOMIC DNA]</scope>
    <source>
        <strain evidence="3 4">MEC069</strain>
    </source>
</reference>
<dbReference type="SUPFAM" id="SSF55383">
    <property type="entry name" value="Copper amine oxidase, domain N"/>
    <property type="match status" value="1"/>
</dbReference>
<dbReference type="Gene3D" id="2.130.10.30">
    <property type="entry name" value="Regulator of chromosome condensation 1/beta-lactamase-inhibitor protein II"/>
    <property type="match status" value="2"/>
</dbReference>
<dbReference type="PROSITE" id="PS50012">
    <property type="entry name" value="RCC1_3"/>
    <property type="match status" value="4"/>
</dbReference>
<dbReference type="EMBL" id="MYFO01000037">
    <property type="protein sequence ID" value="TFE84205.1"/>
    <property type="molecule type" value="Genomic_DNA"/>
</dbReference>
<sequence length="526" mass="56008">MFAAIIFRKMRCVDLKYRGSIRTARAFALAALLWMAIPAGAATANMKEPASGGWADMSSGGSHRLALKLDGTLWAWGSNRNGQLGTGQFGEPEKLPVQVPALRDVAALGTGQANSYAIMRDGSVWAWGDNTDGQLGDGTVTRRQIGSGDVSEQHNASRPIQLKELSHIVSITGNFAATYAVQDDGSLWAWGFVSIPYTTQPVQLKNWTNIQAVATGYTGSLIALRKDGTVLTVSAGGVPEQVTGLDHIVAVATSIGSYFALKDDGTVWVWGSNAFGQLGDGTTEDRPEPIQAPYIRDVAEIQGTQGGPIYLKKDGTVWAGGSNLGGQLGIGSYADSKVPVQVKGLTHIRHITASGTGNNVMALREDHTLWGWGDGYIGDGTEWWRTVPVLIKSDPAQPDEAFDTIKVDVDGRALTFEQFPQLIHDTTMVPMRAIFEKLGAQIAWDPNAAAVTASKDGLTLRIAIGANVAEVNGESIKLDTPAVLLNGTTLIPVRFVAESLGAKVGWDNTTHTVSIESGKETETAHE</sequence>
<dbReference type="OrthoDB" id="27389at2"/>
<dbReference type="PANTHER" id="PTHR45982:SF1">
    <property type="entry name" value="REGULATOR OF CHROMOSOME CONDENSATION"/>
    <property type="match status" value="1"/>
</dbReference>
<dbReference type="GO" id="GO:0005737">
    <property type="term" value="C:cytoplasm"/>
    <property type="evidence" value="ECO:0007669"/>
    <property type="project" value="TreeGrafter"/>
</dbReference>
<dbReference type="InterPro" id="IPR000408">
    <property type="entry name" value="Reg_chr_condens"/>
</dbReference>